<keyword evidence="3" id="KW-0378">Hydrolase</keyword>
<dbReference type="AlphaFoldDB" id="A0A549YG47"/>
<feature type="compositionally biased region" description="Acidic residues" evidence="1">
    <location>
        <begin position="38"/>
        <end position="48"/>
    </location>
</feature>
<dbReference type="SUPFAM" id="SSF52266">
    <property type="entry name" value="SGNH hydrolase"/>
    <property type="match status" value="1"/>
</dbReference>
<reference evidence="3 4" key="1">
    <citation type="submission" date="2019-07" db="EMBL/GenBank/DDBJ databases">
        <title>Genomic analysis of Lentibacillus sp. NKC851-2.</title>
        <authorList>
            <person name="Oh Y.J."/>
        </authorList>
    </citation>
    <scope>NUCLEOTIDE SEQUENCE [LARGE SCALE GENOMIC DNA]</scope>
    <source>
        <strain evidence="3 4">NKC851-2</strain>
    </source>
</reference>
<feature type="region of interest" description="Disordered" evidence="1">
    <location>
        <begin position="31"/>
        <end position="76"/>
    </location>
</feature>
<dbReference type="Proteomes" id="UP000319280">
    <property type="component" value="Unassembled WGS sequence"/>
</dbReference>
<feature type="compositionally biased region" description="Basic and acidic residues" evidence="1">
    <location>
        <begin position="53"/>
        <end position="72"/>
    </location>
</feature>
<proteinExistence type="predicted"/>
<feature type="domain" description="SGNH hydrolase-type esterase" evidence="2">
    <location>
        <begin position="101"/>
        <end position="291"/>
    </location>
</feature>
<dbReference type="EMBL" id="VJMZ01000001">
    <property type="protein sequence ID" value="TRM10845.1"/>
    <property type="molecule type" value="Genomic_DNA"/>
</dbReference>
<dbReference type="PANTHER" id="PTHR30383">
    <property type="entry name" value="THIOESTERASE 1/PROTEASE 1/LYSOPHOSPHOLIPASE L1"/>
    <property type="match status" value="1"/>
</dbReference>
<dbReference type="CDD" id="cd04506">
    <property type="entry name" value="SGNH_hydrolase_YpmR_like"/>
    <property type="match status" value="1"/>
</dbReference>
<dbReference type="InterPro" id="IPR051532">
    <property type="entry name" value="Ester_Hydrolysis_Enzymes"/>
</dbReference>
<organism evidence="3 4">
    <name type="scientific">Lentibacillus cibarius</name>
    <dbReference type="NCBI Taxonomy" id="2583219"/>
    <lineage>
        <taxon>Bacteria</taxon>
        <taxon>Bacillati</taxon>
        <taxon>Bacillota</taxon>
        <taxon>Bacilli</taxon>
        <taxon>Bacillales</taxon>
        <taxon>Bacillaceae</taxon>
        <taxon>Lentibacillus</taxon>
    </lineage>
</organism>
<gene>
    <name evidence="3" type="ORF">FH966_03425</name>
</gene>
<name>A0A549YG47_9BACI</name>
<comment type="caution">
    <text evidence="3">The sequence shown here is derived from an EMBL/GenBank/DDBJ whole genome shotgun (WGS) entry which is preliminary data.</text>
</comment>
<dbReference type="Gene3D" id="3.40.50.1110">
    <property type="entry name" value="SGNH hydrolase"/>
    <property type="match status" value="1"/>
</dbReference>
<dbReference type="PANTHER" id="PTHR30383:SF27">
    <property type="entry name" value="SPORE GERMINATION LIPASE LIPC"/>
    <property type="match status" value="1"/>
</dbReference>
<dbReference type="GO" id="GO:0004622">
    <property type="term" value="F:phosphatidylcholine lysophospholipase activity"/>
    <property type="evidence" value="ECO:0007669"/>
    <property type="project" value="TreeGrafter"/>
</dbReference>
<evidence type="ECO:0000259" key="2">
    <source>
        <dbReference type="Pfam" id="PF13472"/>
    </source>
</evidence>
<accession>A0A549YG47</accession>
<evidence type="ECO:0000313" key="3">
    <source>
        <dbReference type="EMBL" id="TRM10845.1"/>
    </source>
</evidence>
<protein>
    <submittedName>
        <fullName evidence="3">SGNH/GDSL hydrolase family protein</fullName>
    </submittedName>
</protein>
<dbReference type="InterPro" id="IPR013830">
    <property type="entry name" value="SGNH_hydro"/>
</dbReference>
<dbReference type="RefSeq" id="WP_142790082.1">
    <property type="nucleotide sequence ID" value="NZ_VJMZ01000001.1"/>
</dbReference>
<dbReference type="Pfam" id="PF13472">
    <property type="entry name" value="Lipase_GDSL_2"/>
    <property type="match status" value="1"/>
</dbReference>
<keyword evidence="4" id="KW-1185">Reference proteome</keyword>
<sequence>MNKKQVGIFLTILVLSLTGFLIWQQPDTTISQPAETSVQEDQETDDNTPGETDNDHKTAQTTEEKSGEKTKEPASQFSDLLKETVQRTTKFFTNQQMHVTAIGDSLTQGVGDDVVEGGYVGILDNKINQNQQLVTFDNYGKRGNRSDQLLKRLDKSEIQQSLEKADMILITIGANDIMQVLKQNFTNLKMNDFNQPQQAYESRLKRIFKTIKDLNDDAAIYLIGFYNPFGRYFQDIKELDTIVSNWNNTGKTVTAQFDRTNFIPVADLFNTTDVDLFAEDHFHPNHRGYQLFARRVLKYITNQ</sequence>
<evidence type="ECO:0000313" key="4">
    <source>
        <dbReference type="Proteomes" id="UP000319280"/>
    </source>
</evidence>
<dbReference type="InterPro" id="IPR036514">
    <property type="entry name" value="SGNH_hydro_sf"/>
</dbReference>
<evidence type="ECO:0000256" key="1">
    <source>
        <dbReference type="SAM" id="MobiDB-lite"/>
    </source>
</evidence>